<reference evidence="1 2" key="1">
    <citation type="submission" date="2014-04" db="EMBL/GenBank/DDBJ databases">
        <title>Draft genome sequence of Photobacterium halotolerans S2753: a solonamide, ngercheumicin and holomycin producer.</title>
        <authorList>
            <person name="Machado H.R."/>
            <person name="Gram L."/>
        </authorList>
    </citation>
    <scope>NUCLEOTIDE SEQUENCE [LARGE SCALE GENOMIC DNA]</scope>
    <source>
        <strain evidence="1 2">S2753</strain>
    </source>
</reference>
<sequence>MKVIKTISEVKQLDLPLSVMDQLIGHILEPWSGDLTQAEKFWEEVSTCLVLIEPSDTDQELLHVSGEVELLLSYAVNNPEYVLVLNDPISPFLLALTVHTDLGSGAYLLAPMSSDTHPARVLKELAE</sequence>
<comment type="caution">
    <text evidence="1">The sequence shown here is derived from an EMBL/GenBank/DDBJ whole genome shotgun (WGS) entry which is preliminary data.</text>
</comment>
<organism evidence="1 2">
    <name type="scientific">Photobacterium galatheae</name>
    <dbReference type="NCBI Taxonomy" id="1654360"/>
    <lineage>
        <taxon>Bacteria</taxon>
        <taxon>Pseudomonadati</taxon>
        <taxon>Pseudomonadota</taxon>
        <taxon>Gammaproteobacteria</taxon>
        <taxon>Vibrionales</taxon>
        <taxon>Vibrionaceae</taxon>
        <taxon>Photobacterium</taxon>
    </lineage>
</organism>
<dbReference type="RefSeq" id="WP_036755664.1">
    <property type="nucleotide sequence ID" value="NZ_JAGSGC010000030.1"/>
</dbReference>
<evidence type="ECO:0000313" key="2">
    <source>
        <dbReference type="Proteomes" id="UP000027192"/>
    </source>
</evidence>
<evidence type="ECO:0000313" key="1">
    <source>
        <dbReference type="EMBL" id="KDM90275.1"/>
    </source>
</evidence>
<protein>
    <submittedName>
        <fullName evidence="1">Membrane protein</fullName>
    </submittedName>
</protein>
<gene>
    <name evidence="1" type="ORF">EA58_17965</name>
</gene>
<dbReference type="OrthoDB" id="5900323at2"/>
<keyword evidence="2" id="KW-1185">Reference proteome</keyword>
<dbReference type="STRING" id="1654360.EA58_17965"/>
<accession>A0A066RIL4</accession>
<proteinExistence type="predicted"/>
<dbReference type="EMBL" id="JMIB01000035">
    <property type="protein sequence ID" value="KDM90275.1"/>
    <property type="molecule type" value="Genomic_DNA"/>
</dbReference>
<name>A0A066RIL4_9GAMM</name>
<dbReference type="AlphaFoldDB" id="A0A066RIL4"/>
<dbReference type="Proteomes" id="UP000027192">
    <property type="component" value="Unassembled WGS sequence"/>
</dbReference>